<feature type="non-terminal residue" evidence="9">
    <location>
        <position position="1"/>
    </location>
</feature>
<dbReference type="GO" id="GO:0000139">
    <property type="term" value="C:Golgi membrane"/>
    <property type="evidence" value="ECO:0007669"/>
    <property type="project" value="UniProtKB-SubCell"/>
</dbReference>
<evidence type="ECO:0000313" key="10">
    <source>
        <dbReference type="Proteomes" id="UP000007241"/>
    </source>
</evidence>
<dbReference type="PANTHER" id="PTHR21311">
    <property type="entry name" value="CONSERVED OLIGOMERIC GOLGI COMPLEX COMPONENT 8"/>
    <property type="match status" value="1"/>
</dbReference>
<dbReference type="GeneID" id="18237288"/>
<keyword evidence="7" id="KW-0472">Membrane</keyword>
<dbReference type="RefSeq" id="XP_006681573.1">
    <property type="nucleotide sequence ID" value="XM_006681510.1"/>
</dbReference>
<evidence type="ECO:0000313" key="9">
    <source>
        <dbReference type="EMBL" id="EGF77683.1"/>
    </source>
</evidence>
<evidence type="ECO:0000256" key="3">
    <source>
        <dbReference type="ARBA" id="ARBA00020983"/>
    </source>
</evidence>
<comment type="subcellular location">
    <subcellularLocation>
        <location evidence="1">Golgi apparatus membrane</location>
        <topology evidence="1">Peripheral membrane protein</topology>
    </subcellularLocation>
</comment>
<evidence type="ECO:0000256" key="4">
    <source>
        <dbReference type="ARBA" id="ARBA00022448"/>
    </source>
</evidence>
<keyword evidence="4" id="KW-0813">Transport</keyword>
<evidence type="ECO:0000256" key="7">
    <source>
        <dbReference type="ARBA" id="ARBA00023136"/>
    </source>
</evidence>
<dbReference type="AlphaFoldDB" id="F4PAG8"/>
<dbReference type="FunCoup" id="F4PAG8">
    <property type="interactions" value="42"/>
</dbReference>
<dbReference type="GO" id="GO:0017119">
    <property type="term" value="C:Golgi transport complex"/>
    <property type="evidence" value="ECO:0000318"/>
    <property type="project" value="GO_Central"/>
</dbReference>
<reference evidence="9 10" key="1">
    <citation type="submission" date="2009-12" db="EMBL/GenBank/DDBJ databases">
        <title>The draft genome of Batrachochytrium dendrobatidis.</title>
        <authorList>
            <consortium name="US DOE Joint Genome Institute (JGI-PGF)"/>
            <person name="Kuo A."/>
            <person name="Salamov A."/>
            <person name="Schmutz J."/>
            <person name="Lucas S."/>
            <person name="Pitluck S."/>
            <person name="Rosenblum E."/>
            <person name="Stajich J."/>
            <person name="Eisen M."/>
            <person name="Grigoriev I.V."/>
        </authorList>
    </citation>
    <scope>NUCLEOTIDE SEQUENCE [LARGE SCALE GENOMIC DNA]</scope>
    <source>
        <strain evidence="10">JAM81 / FGSC 10211</strain>
    </source>
</reference>
<dbReference type="SUPFAM" id="SSF74788">
    <property type="entry name" value="Cullin repeat-like"/>
    <property type="match status" value="1"/>
</dbReference>
<evidence type="ECO:0000256" key="6">
    <source>
        <dbReference type="ARBA" id="ARBA00023034"/>
    </source>
</evidence>
<keyword evidence="10" id="KW-1185">Reference proteome</keyword>
<evidence type="ECO:0000256" key="8">
    <source>
        <dbReference type="ARBA" id="ARBA00031347"/>
    </source>
</evidence>
<dbReference type="InterPro" id="IPR007255">
    <property type="entry name" value="COG8"/>
</dbReference>
<evidence type="ECO:0000256" key="5">
    <source>
        <dbReference type="ARBA" id="ARBA00022927"/>
    </source>
</evidence>
<dbReference type="EMBL" id="GL882891">
    <property type="protein sequence ID" value="EGF77683.1"/>
    <property type="molecule type" value="Genomic_DNA"/>
</dbReference>
<dbReference type="Pfam" id="PF04124">
    <property type="entry name" value="Dor1"/>
    <property type="match status" value="1"/>
</dbReference>
<dbReference type="OrthoDB" id="1661054at2759"/>
<keyword evidence="6" id="KW-0333">Golgi apparatus</keyword>
<name>F4PAG8_BATDJ</name>
<sequence>YFDHLTTSSLDAVKKEPEHLSAEQTRLSRQLSAVAFNEYRSFLRAHESCNDIRKELSSISTEIPKLTCAISSLKESISALSVSSTGISEKHRTLLLILAQHDCLIEILDIPKLFNTFIRGGYYEEAMSLRVHVQRLPSRYPNLPIVTRIAQQVDVSAEMMLSQLILLLRGNIKLPLCIRVIGYLRRMGALAESELRLVFLQQRDLYMSTRLAAIDGRVAHVEYLKRYIEISRELFFDIVTQYKAMFFDSQTTLLHSNQTADSFIKNNIGAPMNKYAMPPALAAAPPIDDVSAVNSILTQTMYYGMSLGRVGIDFRQAVSGVFELAVERIVTTQMAHGVDTFVAWAVKTRLTVSNLGSGRHSSGNAGASSTHQPPLALLSYPPLGTLLNTFLASFNQLRLLPCLSLIPTISSFIVTSLTLVSETTADLASSDWQLWSDTRRTELEDFCRAFVDILVP</sequence>
<dbReference type="HOGENOM" id="CLU_017968_4_1_1"/>
<proteinExistence type="inferred from homology"/>
<dbReference type="InterPro" id="IPR016159">
    <property type="entry name" value="Cullin_repeat-like_dom_sf"/>
</dbReference>
<keyword evidence="5" id="KW-0653">Protein transport</keyword>
<dbReference type="STRING" id="684364.F4PAG8"/>
<evidence type="ECO:0000256" key="1">
    <source>
        <dbReference type="ARBA" id="ARBA00004395"/>
    </source>
</evidence>
<accession>F4PAG8</accession>
<dbReference type="OMA" id="QRCIHGV"/>
<feature type="non-terminal residue" evidence="9">
    <location>
        <position position="456"/>
    </location>
</feature>
<comment type="similarity">
    <text evidence="2">Belongs to the COG8 family.</text>
</comment>
<protein>
    <recommendedName>
        <fullName evidence="3">Conserved oligomeric Golgi complex subunit 8</fullName>
    </recommendedName>
    <alternativeName>
        <fullName evidence="8">Component of oligomeric Golgi complex 8</fullName>
    </alternativeName>
</protein>
<dbReference type="PANTHER" id="PTHR21311:SF0">
    <property type="entry name" value="CONSERVED OLIGOMERIC GOLGI COMPLEX SUBUNIT 8"/>
    <property type="match status" value="1"/>
</dbReference>
<evidence type="ECO:0000256" key="2">
    <source>
        <dbReference type="ARBA" id="ARBA00006419"/>
    </source>
</evidence>
<organism evidence="9 10">
    <name type="scientific">Batrachochytrium dendrobatidis (strain JAM81 / FGSC 10211)</name>
    <name type="common">Frog chytrid fungus</name>
    <dbReference type="NCBI Taxonomy" id="684364"/>
    <lineage>
        <taxon>Eukaryota</taxon>
        <taxon>Fungi</taxon>
        <taxon>Fungi incertae sedis</taxon>
        <taxon>Chytridiomycota</taxon>
        <taxon>Chytridiomycota incertae sedis</taxon>
        <taxon>Chytridiomycetes</taxon>
        <taxon>Rhizophydiales</taxon>
        <taxon>Rhizophydiales incertae sedis</taxon>
        <taxon>Batrachochytrium</taxon>
    </lineage>
</organism>
<dbReference type="Proteomes" id="UP000007241">
    <property type="component" value="Unassembled WGS sequence"/>
</dbReference>
<dbReference type="InParanoid" id="F4PAG8"/>
<dbReference type="GO" id="GO:0015031">
    <property type="term" value="P:protein transport"/>
    <property type="evidence" value="ECO:0007669"/>
    <property type="project" value="UniProtKB-KW"/>
</dbReference>
<gene>
    <name evidence="9" type="ORF">BATDEDRAFT_1846</name>
</gene>
<dbReference type="GO" id="GO:0006891">
    <property type="term" value="P:intra-Golgi vesicle-mediated transport"/>
    <property type="evidence" value="ECO:0000318"/>
    <property type="project" value="GO_Central"/>
</dbReference>